<dbReference type="Proteomes" id="UP000249458">
    <property type="component" value="Unassembled WGS sequence"/>
</dbReference>
<accession>A0A364LJN0</accession>
<proteinExistence type="predicted"/>
<dbReference type="EMBL" id="MVJN01000005">
    <property type="protein sequence ID" value="RAP36706.1"/>
    <property type="molecule type" value="Genomic_DNA"/>
</dbReference>
<comment type="caution">
    <text evidence="1">The sequence shown here is derived from an EMBL/GenBank/DDBJ whole genome shotgun (WGS) entry which is preliminary data.</text>
</comment>
<evidence type="ECO:0000313" key="2">
    <source>
        <dbReference type="Proteomes" id="UP000249458"/>
    </source>
</evidence>
<reference evidence="1 2" key="1">
    <citation type="submission" date="2017-02" db="EMBL/GenBank/DDBJ databases">
        <title>Legionella quilivanii strain from human: case report and whole genome sequencing analysis.</title>
        <authorList>
            <person name="Lalancette C."/>
            <person name="Leduc J.-M."/>
            <person name="Levesque S."/>
            <person name="Fournier E."/>
            <person name="Saoud J."/>
            <person name="Faucher S.P."/>
            <person name="Bernard K."/>
            <person name="Martineau C."/>
            <person name="Longtin J."/>
        </authorList>
    </citation>
    <scope>NUCLEOTIDE SEQUENCE [LARGE SCALE GENOMIC DNA]</scope>
    <source>
        <strain evidence="1 2">ID143958</strain>
    </source>
</reference>
<sequence>MKPALHNDIQNAQYNASIQALVPEASSYSCILSSMRSASGSASSDSEVLDLLEIPTVPDTTETIESVSSTRFCAIL</sequence>
<dbReference type="AlphaFoldDB" id="A0A364LJN0"/>
<gene>
    <name evidence="1" type="ORF">B1207_07860</name>
</gene>
<name>A0A364LJN0_9GAMM</name>
<dbReference type="RefSeq" id="WP_112219431.1">
    <property type="nucleotide sequence ID" value="NZ_MVJN01000005.1"/>
</dbReference>
<protein>
    <submittedName>
        <fullName evidence="1">Uncharacterized protein</fullName>
    </submittedName>
</protein>
<organism evidence="1 2">
    <name type="scientific">Legionella quinlivanii</name>
    <dbReference type="NCBI Taxonomy" id="45073"/>
    <lineage>
        <taxon>Bacteria</taxon>
        <taxon>Pseudomonadati</taxon>
        <taxon>Pseudomonadota</taxon>
        <taxon>Gammaproteobacteria</taxon>
        <taxon>Legionellales</taxon>
        <taxon>Legionellaceae</taxon>
        <taxon>Legionella</taxon>
    </lineage>
</organism>
<evidence type="ECO:0000313" key="1">
    <source>
        <dbReference type="EMBL" id="RAP36706.1"/>
    </source>
</evidence>